<reference evidence="4 5" key="1">
    <citation type="journal article" date="2012" name="Genome Biol.">
        <title>The genome of the polar eukaryotic microalga coccomyxa subellipsoidea reveals traits of cold adaptation.</title>
        <authorList>
            <person name="Blanc G."/>
            <person name="Agarkova I."/>
            <person name="Grimwood J."/>
            <person name="Kuo A."/>
            <person name="Brueggeman A."/>
            <person name="Dunigan D."/>
            <person name="Gurnon J."/>
            <person name="Ladunga I."/>
            <person name="Lindquist E."/>
            <person name="Lucas S."/>
            <person name="Pangilinan J."/>
            <person name="Proschold T."/>
            <person name="Salamov A."/>
            <person name="Schmutz J."/>
            <person name="Weeks D."/>
            <person name="Yamada T."/>
            <person name="Claverie J.M."/>
            <person name="Grigoriev I."/>
            <person name="Van Etten J."/>
            <person name="Lomsadze A."/>
            <person name="Borodovsky M."/>
        </authorList>
    </citation>
    <scope>NUCLEOTIDE SEQUENCE [LARGE SCALE GENOMIC DNA]</scope>
    <source>
        <strain evidence="4 5">C-169</strain>
    </source>
</reference>
<keyword evidence="5" id="KW-1185">Reference proteome</keyword>
<keyword evidence="2" id="KW-0274">FAD</keyword>
<dbReference type="GO" id="GO:0071949">
    <property type="term" value="F:FAD binding"/>
    <property type="evidence" value="ECO:0007669"/>
    <property type="project" value="InterPro"/>
</dbReference>
<evidence type="ECO:0000313" key="4">
    <source>
        <dbReference type="EMBL" id="EIE25479.1"/>
    </source>
</evidence>
<dbReference type="GeneID" id="17043481"/>
<feature type="domain" description="FAD-binding" evidence="3">
    <location>
        <begin position="184"/>
        <end position="384"/>
    </location>
</feature>
<dbReference type="PANTHER" id="PTHR43004">
    <property type="entry name" value="TRK SYSTEM POTASSIUM UPTAKE PROTEIN"/>
    <property type="match status" value="1"/>
</dbReference>
<dbReference type="AlphaFoldDB" id="I0Z4B0"/>
<dbReference type="Proteomes" id="UP000007264">
    <property type="component" value="Unassembled WGS sequence"/>
</dbReference>
<dbReference type="PRINTS" id="PR00420">
    <property type="entry name" value="RNGMNOXGNASE"/>
</dbReference>
<dbReference type="Gene3D" id="3.50.50.60">
    <property type="entry name" value="FAD/NAD(P)-binding domain"/>
    <property type="match status" value="1"/>
</dbReference>
<dbReference type="RefSeq" id="XP_005650023.1">
    <property type="nucleotide sequence ID" value="XM_005649966.1"/>
</dbReference>
<dbReference type="Gene3D" id="3.30.9.10">
    <property type="entry name" value="D-Amino Acid Oxidase, subunit A, domain 2"/>
    <property type="match status" value="1"/>
</dbReference>
<evidence type="ECO:0000259" key="3">
    <source>
        <dbReference type="Pfam" id="PF01494"/>
    </source>
</evidence>
<dbReference type="STRING" id="574566.I0Z4B0"/>
<dbReference type="Pfam" id="PF01494">
    <property type="entry name" value="FAD_binding_3"/>
    <property type="match status" value="2"/>
</dbReference>
<dbReference type="KEGG" id="csl:COCSUDRAFT_1587"/>
<dbReference type="GO" id="GO:0006744">
    <property type="term" value="P:ubiquinone biosynthetic process"/>
    <property type="evidence" value="ECO:0007669"/>
    <property type="project" value="TreeGrafter"/>
</dbReference>
<feature type="domain" description="FAD-binding" evidence="3">
    <location>
        <begin position="3"/>
        <end position="149"/>
    </location>
</feature>
<protein>
    <recommendedName>
        <fullName evidence="3">FAD-binding domain-containing protein</fullName>
    </recommendedName>
</protein>
<dbReference type="InterPro" id="IPR036188">
    <property type="entry name" value="FAD/NAD-bd_sf"/>
</dbReference>
<keyword evidence="1" id="KW-0285">Flavoprotein</keyword>
<organism evidence="4 5">
    <name type="scientific">Coccomyxa subellipsoidea (strain C-169)</name>
    <name type="common">Green microalga</name>
    <dbReference type="NCBI Taxonomy" id="574566"/>
    <lineage>
        <taxon>Eukaryota</taxon>
        <taxon>Viridiplantae</taxon>
        <taxon>Chlorophyta</taxon>
        <taxon>core chlorophytes</taxon>
        <taxon>Trebouxiophyceae</taxon>
        <taxon>Trebouxiophyceae incertae sedis</taxon>
        <taxon>Coccomyxaceae</taxon>
        <taxon>Coccomyxa</taxon>
        <taxon>Coccomyxa subellipsoidea</taxon>
    </lineage>
</organism>
<dbReference type="eggNOG" id="KOG3855">
    <property type="taxonomic scope" value="Eukaryota"/>
</dbReference>
<evidence type="ECO:0000313" key="5">
    <source>
        <dbReference type="Proteomes" id="UP000007264"/>
    </source>
</evidence>
<gene>
    <name evidence="4" type="ORF">COCSUDRAFT_1587</name>
</gene>
<dbReference type="Gene3D" id="3.40.30.120">
    <property type="match status" value="1"/>
</dbReference>
<feature type="non-terminal residue" evidence="4">
    <location>
        <position position="567"/>
    </location>
</feature>
<dbReference type="InterPro" id="IPR050641">
    <property type="entry name" value="RIFMO-like"/>
</dbReference>
<sequence>SSIPVIIAGAGPTGLTLSRLLSQLGVKNLLLERGPALTKHPQAHFINNRTMEIFRQMRGTESDVAAEVVKLSPPLREWRKFIYCESMTGNILGEVDHFKGQQGARMHHLSPEPVAHLSQHRLLPILLKSATAHDSLGDLRFGHAVSRVEHLPCGLCSSGHHHAISYPACRNIQNMKRSVILQRNRPYSVECNHLVATDGANSSIRSLLGVRMTGIPAMQHLINIHFKAPGLKQHLSDREAMLYFVFNSEVISVVVAHDLEAGEFVAQVPFFPPTQSLKDFPEGICKRLLLAATGVQGLDIQVLNVRNWTMHAEVADRFKVGNVFLAGDAAHRFPPAGGFGMNTGIQDAHNLAWKLAAVIQKRAGGILLDSYEAERRAVAVANTELSVSNWKEALKVPQALGLDPAAANVLHSVITSRPASMLSSGLVKSALEAGLSLGRSMSGVKGPLRPWRERQLRDIFAAGDTLRLQFPREDLGFIYNAPGAAVDVSSGMPADEPHRGSDRNRPYVPSTVPGARLPHCDIAVVGGVGTAGPAHQCISTLDLMPYTSVEMPLWLSGSQASSVWAEA</sequence>
<dbReference type="SUPFAM" id="SSF51905">
    <property type="entry name" value="FAD/NAD(P)-binding domain"/>
    <property type="match status" value="1"/>
</dbReference>
<evidence type="ECO:0000256" key="1">
    <source>
        <dbReference type="ARBA" id="ARBA00022630"/>
    </source>
</evidence>
<comment type="caution">
    <text evidence="4">The sequence shown here is derived from an EMBL/GenBank/DDBJ whole genome shotgun (WGS) entry which is preliminary data.</text>
</comment>
<accession>I0Z4B0</accession>
<dbReference type="PANTHER" id="PTHR43004:SF6">
    <property type="entry name" value="FAD_NAD(P)-BINDING OXIDOREDUCTASE FAMILY PROTEIN"/>
    <property type="match status" value="1"/>
</dbReference>
<dbReference type="InterPro" id="IPR002938">
    <property type="entry name" value="FAD-bd"/>
</dbReference>
<name>I0Z4B0_COCSC</name>
<dbReference type="EMBL" id="AGSI01000004">
    <property type="protein sequence ID" value="EIE25479.1"/>
    <property type="molecule type" value="Genomic_DNA"/>
</dbReference>
<dbReference type="OrthoDB" id="1716816at2759"/>
<evidence type="ECO:0000256" key="2">
    <source>
        <dbReference type="ARBA" id="ARBA00022827"/>
    </source>
</evidence>
<feature type="non-terminal residue" evidence="4">
    <location>
        <position position="1"/>
    </location>
</feature>
<proteinExistence type="predicted"/>
<dbReference type="GO" id="GO:0016709">
    <property type="term" value="F:oxidoreductase activity, acting on paired donors, with incorporation or reduction of molecular oxygen, NAD(P)H as one donor, and incorporation of one atom of oxygen"/>
    <property type="evidence" value="ECO:0007669"/>
    <property type="project" value="UniProtKB-ARBA"/>
</dbReference>
<dbReference type="GO" id="GO:0005739">
    <property type="term" value="C:mitochondrion"/>
    <property type="evidence" value="ECO:0007669"/>
    <property type="project" value="TreeGrafter"/>
</dbReference>